<reference evidence="1" key="1">
    <citation type="submission" date="2014-05" db="EMBL/GenBank/DDBJ databases">
        <authorList>
            <person name="Chronopoulou M."/>
        </authorList>
    </citation>
    <scope>NUCLEOTIDE SEQUENCE</scope>
    <source>
        <tissue evidence="1">Whole organism</tissue>
    </source>
</reference>
<protein>
    <submittedName>
        <fullName evidence="1">Uncharacterized protein</fullName>
    </submittedName>
</protein>
<accession>A0A0K2TR20</accession>
<evidence type="ECO:0000313" key="1">
    <source>
        <dbReference type="EMBL" id="CDW28122.1"/>
    </source>
</evidence>
<dbReference type="EMBL" id="HACA01010761">
    <property type="protein sequence ID" value="CDW28122.1"/>
    <property type="molecule type" value="Transcribed_RNA"/>
</dbReference>
<organism evidence="1">
    <name type="scientific">Lepeophtheirus salmonis</name>
    <name type="common">Salmon louse</name>
    <name type="synonym">Caligus salmonis</name>
    <dbReference type="NCBI Taxonomy" id="72036"/>
    <lineage>
        <taxon>Eukaryota</taxon>
        <taxon>Metazoa</taxon>
        <taxon>Ecdysozoa</taxon>
        <taxon>Arthropoda</taxon>
        <taxon>Crustacea</taxon>
        <taxon>Multicrustacea</taxon>
        <taxon>Hexanauplia</taxon>
        <taxon>Copepoda</taxon>
        <taxon>Siphonostomatoida</taxon>
        <taxon>Caligidae</taxon>
        <taxon>Lepeophtheirus</taxon>
    </lineage>
</organism>
<sequence length="44" mass="5334">MGTKECLKKKKHIKVMEWPVQSLDGNLIEKFYKWDNLQNQQDIK</sequence>
<proteinExistence type="predicted"/>
<name>A0A0K2TR20_LEPSM</name>
<dbReference type="AlphaFoldDB" id="A0A0K2TR20"/>